<dbReference type="SUPFAM" id="SSF52728">
    <property type="entry name" value="PTS IIb component"/>
    <property type="match status" value="1"/>
</dbReference>
<accession>A0A4Q1UEV3</accession>
<comment type="subcellular location">
    <subcellularLocation>
        <location evidence="1">Cytoplasm</location>
    </subcellularLocation>
</comment>
<dbReference type="InterPro" id="IPR036667">
    <property type="entry name" value="PTS_IIB_sorbose-sp_sf"/>
</dbReference>
<dbReference type="Proteomes" id="UP001164790">
    <property type="component" value="Chromosome"/>
</dbReference>
<gene>
    <name evidence="9" type="ORF">BVJ53_00250</name>
    <name evidence="10" type="ORF">OFW50_12980</name>
</gene>
<dbReference type="Pfam" id="PF03830">
    <property type="entry name" value="PTSIIB_sorb"/>
    <property type="match status" value="1"/>
</dbReference>
<dbReference type="RefSeq" id="WP_129300622.1">
    <property type="nucleotide sequence ID" value="NZ_CP107523.1"/>
</dbReference>
<sequence>MSKIVLARVDDRLIHGQVMTAWLQYTEGNHIVIVDDATAKDDFLKSIMSMSVPQGIKLDVLSVAEGPDFLKADHGNDKLLLLAKTPKAYLDLVDAGVSLDKVVIGGMGANPQRKKFYKNISASDDEKAIMQKLIDTGVDVKIQIVPSDGATDVKNLLK</sequence>
<dbReference type="GO" id="GO:0005737">
    <property type="term" value="C:cytoplasm"/>
    <property type="evidence" value="ECO:0007669"/>
    <property type="project" value="UniProtKB-SubCell"/>
</dbReference>
<evidence type="ECO:0000313" key="9">
    <source>
        <dbReference type="EMBL" id="RXT30682.1"/>
    </source>
</evidence>
<evidence type="ECO:0000256" key="1">
    <source>
        <dbReference type="ARBA" id="ARBA00004496"/>
    </source>
</evidence>
<dbReference type="GO" id="GO:0016301">
    <property type="term" value="F:kinase activity"/>
    <property type="evidence" value="ECO:0007669"/>
    <property type="project" value="UniProtKB-KW"/>
</dbReference>
<keyword evidence="7" id="KW-0418">Kinase</keyword>
<evidence type="ECO:0000256" key="2">
    <source>
        <dbReference type="ARBA" id="ARBA00022448"/>
    </source>
</evidence>
<dbReference type="GO" id="GO:0009401">
    <property type="term" value="P:phosphoenolpyruvate-dependent sugar phosphotransferase system"/>
    <property type="evidence" value="ECO:0007669"/>
    <property type="project" value="UniProtKB-KW"/>
</dbReference>
<keyword evidence="2" id="KW-0813">Transport</keyword>
<keyword evidence="6" id="KW-0598">Phosphotransferase system</keyword>
<evidence type="ECO:0000313" key="10">
    <source>
        <dbReference type="EMBL" id="UYN56360.1"/>
    </source>
</evidence>
<evidence type="ECO:0000256" key="6">
    <source>
        <dbReference type="ARBA" id="ARBA00022683"/>
    </source>
</evidence>
<reference evidence="9 11" key="1">
    <citation type="submission" date="2017-01" db="EMBL/GenBank/DDBJ databases">
        <title>Lactobacillus chiayiensis sp. nov., a lactic acid bacterium isolated from compost.</title>
        <authorList>
            <person name="Huang C.-H."/>
        </authorList>
    </citation>
    <scope>NUCLEOTIDE SEQUENCE [LARGE SCALE GENOMIC DNA]</scope>
    <source>
        <strain evidence="11">chh01</strain>
        <strain evidence="9">Chh01</strain>
    </source>
</reference>
<name>A0A4Q1UEV3_9LACO</name>
<proteinExistence type="predicted"/>
<keyword evidence="12" id="KW-1185">Reference proteome</keyword>
<dbReference type="Proteomes" id="UP000290475">
    <property type="component" value="Unassembled WGS sequence"/>
</dbReference>
<evidence type="ECO:0000256" key="7">
    <source>
        <dbReference type="ARBA" id="ARBA00022777"/>
    </source>
</evidence>
<dbReference type="PROSITE" id="PS51101">
    <property type="entry name" value="PTS_EIIB_TYPE_4"/>
    <property type="match status" value="1"/>
</dbReference>
<evidence type="ECO:0000313" key="12">
    <source>
        <dbReference type="Proteomes" id="UP001164790"/>
    </source>
</evidence>
<evidence type="ECO:0000256" key="4">
    <source>
        <dbReference type="ARBA" id="ARBA00022597"/>
    </source>
</evidence>
<dbReference type="Gene3D" id="3.40.35.10">
    <property type="entry name" value="Phosphotransferase system, sorbose subfamily IIB component"/>
    <property type="match status" value="1"/>
</dbReference>
<keyword evidence="5" id="KW-0808">Transferase</keyword>
<evidence type="ECO:0000259" key="8">
    <source>
        <dbReference type="PROSITE" id="PS51101"/>
    </source>
</evidence>
<feature type="domain" description="PTS EIIB type-4" evidence="8">
    <location>
        <begin position="1"/>
        <end position="158"/>
    </location>
</feature>
<evidence type="ECO:0000313" key="11">
    <source>
        <dbReference type="Proteomes" id="UP000290475"/>
    </source>
</evidence>
<dbReference type="AlphaFoldDB" id="A0A4Q1UEV3"/>
<reference evidence="10" key="2">
    <citation type="submission" date="2022-10" db="EMBL/GenBank/DDBJ databases">
        <title>Comparative genomic analysis and in-vitro probiotic properties of the potential probiotic L. chiayiensis AACE 3.</title>
        <authorList>
            <person name="Kang X."/>
        </authorList>
    </citation>
    <scope>NUCLEOTIDE SEQUENCE</scope>
    <source>
        <strain evidence="10">AACE 3</strain>
    </source>
</reference>
<organism evidence="9 11">
    <name type="scientific">Lacticaseibacillus chiayiensis</name>
    <dbReference type="NCBI Taxonomy" id="2100821"/>
    <lineage>
        <taxon>Bacteria</taxon>
        <taxon>Bacillati</taxon>
        <taxon>Bacillota</taxon>
        <taxon>Bacilli</taxon>
        <taxon>Lactobacillales</taxon>
        <taxon>Lactobacillaceae</taxon>
        <taxon>Lacticaseibacillus</taxon>
    </lineage>
</organism>
<evidence type="ECO:0000256" key="3">
    <source>
        <dbReference type="ARBA" id="ARBA00022490"/>
    </source>
</evidence>
<dbReference type="EMBL" id="MSSM01000001">
    <property type="protein sequence ID" value="RXT30682.1"/>
    <property type="molecule type" value="Genomic_DNA"/>
</dbReference>
<keyword evidence="4 10" id="KW-0762">Sugar transport</keyword>
<keyword evidence="3" id="KW-0963">Cytoplasm</keyword>
<dbReference type="InterPro" id="IPR004720">
    <property type="entry name" value="PTS_IIB_sorbose-sp"/>
</dbReference>
<evidence type="ECO:0000256" key="5">
    <source>
        <dbReference type="ARBA" id="ARBA00022679"/>
    </source>
</evidence>
<dbReference type="GO" id="GO:0008982">
    <property type="term" value="F:protein-N(PI)-phosphohistidine-sugar phosphotransferase activity"/>
    <property type="evidence" value="ECO:0007669"/>
    <property type="project" value="InterPro"/>
</dbReference>
<protein>
    <submittedName>
        <fullName evidence="9">PTS mannose/fructose/sorbose transporter subunit IIB</fullName>
    </submittedName>
    <submittedName>
        <fullName evidence="10">PTS sugar transporter subunit IIB</fullName>
    </submittedName>
</protein>
<dbReference type="EMBL" id="CP107523">
    <property type="protein sequence ID" value="UYN56360.1"/>
    <property type="molecule type" value="Genomic_DNA"/>
</dbReference>